<dbReference type="InterPro" id="IPR046373">
    <property type="entry name" value="Acyl-CoA_Oxase/DH_mid-dom_sf"/>
</dbReference>
<dbReference type="InterPro" id="IPR009075">
    <property type="entry name" value="AcylCo_DH/oxidase_C"/>
</dbReference>
<dbReference type="Gene3D" id="1.10.540.10">
    <property type="entry name" value="Acyl-CoA dehydrogenase/oxidase, N-terminal domain"/>
    <property type="match status" value="1"/>
</dbReference>
<dbReference type="Pfam" id="PF02771">
    <property type="entry name" value="Acyl-CoA_dh_N"/>
    <property type="match status" value="1"/>
</dbReference>
<dbReference type="Proteomes" id="UP000605848">
    <property type="component" value="Unassembled WGS sequence"/>
</dbReference>
<gene>
    <name evidence="10" type="ORF">JKG68_05175</name>
</gene>
<dbReference type="InterPro" id="IPR006091">
    <property type="entry name" value="Acyl-CoA_Oxase/DH_mid-dom"/>
</dbReference>
<keyword evidence="3 6" id="KW-0285">Flavoprotein</keyword>
<accession>A0A937CX44</accession>
<evidence type="ECO:0000259" key="9">
    <source>
        <dbReference type="Pfam" id="PF02771"/>
    </source>
</evidence>
<feature type="domain" description="Acyl-CoA oxidase/dehydrogenase middle" evidence="8">
    <location>
        <begin position="122"/>
        <end position="209"/>
    </location>
</feature>
<dbReference type="EMBL" id="JAEQMY010000005">
    <property type="protein sequence ID" value="MBL0403349.1"/>
    <property type="molecule type" value="Genomic_DNA"/>
</dbReference>
<dbReference type="AlphaFoldDB" id="A0A937CX44"/>
<evidence type="ECO:0000256" key="2">
    <source>
        <dbReference type="ARBA" id="ARBA00009347"/>
    </source>
</evidence>
<dbReference type="SUPFAM" id="SSF56645">
    <property type="entry name" value="Acyl-CoA dehydrogenase NM domain-like"/>
    <property type="match status" value="1"/>
</dbReference>
<comment type="cofactor">
    <cofactor evidence="1 6">
        <name>FAD</name>
        <dbReference type="ChEBI" id="CHEBI:57692"/>
    </cofactor>
</comment>
<evidence type="ECO:0000259" key="7">
    <source>
        <dbReference type="Pfam" id="PF00441"/>
    </source>
</evidence>
<dbReference type="InterPro" id="IPR036250">
    <property type="entry name" value="AcylCo_DH-like_C"/>
</dbReference>
<feature type="domain" description="Acyl-CoA dehydrogenase/oxidase N-terminal" evidence="9">
    <location>
        <begin position="6"/>
        <end position="118"/>
    </location>
</feature>
<evidence type="ECO:0000313" key="11">
    <source>
        <dbReference type="Proteomes" id="UP000605848"/>
    </source>
</evidence>
<name>A0A937CX44_9HYPH</name>
<dbReference type="GO" id="GO:0003995">
    <property type="term" value="F:acyl-CoA dehydrogenase activity"/>
    <property type="evidence" value="ECO:0007669"/>
    <property type="project" value="TreeGrafter"/>
</dbReference>
<evidence type="ECO:0000259" key="8">
    <source>
        <dbReference type="Pfam" id="PF02770"/>
    </source>
</evidence>
<keyword evidence="11" id="KW-1185">Reference proteome</keyword>
<comment type="similarity">
    <text evidence="2 6">Belongs to the acyl-CoA dehydrogenase family.</text>
</comment>
<dbReference type="Gene3D" id="1.20.140.10">
    <property type="entry name" value="Butyryl-CoA Dehydrogenase, subunit A, domain 3"/>
    <property type="match status" value="1"/>
</dbReference>
<evidence type="ECO:0000313" key="10">
    <source>
        <dbReference type="EMBL" id="MBL0403349.1"/>
    </source>
</evidence>
<keyword evidence="5 6" id="KW-0560">Oxidoreductase</keyword>
<dbReference type="PANTHER" id="PTHR43884:SF20">
    <property type="entry name" value="ACYL-COA DEHYDROGENASE FADE28"/>
    <property type="match status" value="1"/>
</dbReference>
<dbReference type="Pfam" id="PF00441">
    <property type="entry name" value="Acyl-CoA_dh_1"/>
    <property type="match status" value="1"/>
</dbReference>
<sequence length="382" mass="41608">MDFDLSEEQRLLKDSVDRLMADRYDFESRQRYAKEPEGWSRDLWSAYAELGLLALPFDEAHGGFGGGPVETMTIMEAFGRSLALEPYLATVILGGGLIQHGGSDEQKAVYLPQVATGDLRLAFAHTERQSRYDLFDIGTTARRDGGSFVLDGQKSVVLHGDSADKILVSARVAGSRRDRDGIGLFLVDANAPGLSRRGYPTQDGQRAAEVTLEGVRVDANNVIGNPEGALPVIERVTDVAIAALAAEAIGAMDEMLKLTVDYLKTRRQFNTTIGSFQVLQHRSSEVFIAVEQGRSMAMFAAMMAQDRNAEERRKAISAAKVQIGRSGRFVGQQAVQLHGGVGMTMEYKVGHLFKRVTMIDILFGDADHHLSKLAEAGGLMAA</sequence>
<comment type="caution">
    <text evidence="10">The sequence shown here is derived from an EMBL/GenBank/DDBJ whole genome shotgun (WGS) entry which is preliminary data.</text>
</comment>
<keyword evidence="4 6" id="KW-0274">FAD</keyword>
<evidence type="ECO:0000256" key="1">
    <source>
        <dbReference type="ARBA" id="ARBA00001974"/>
    </source>
</evidence>
<dbReference type="CDD" id="cd00567">
    <property type="entry name" value="ACAD"/>
    <property type="match status" value="1"/>
</dbReference>
<dbReference type="InterPro" id="IPR013786">
    <property type="entry name" value="AcylCoA_DH/ox_N"/>
</dbReference>
<feature type="domain" description="Acyl-CoA dehydrogenase/oxidase C-terminal" evidence="7">
    <location>
        <begin position="242"/>
        <end position="376"/>
    </location>
</feature>
<protein>
    <submittedName>
        <fullName evidence="10">Acyl-CoA dehydrogenase family protein</fullName>
    </submittedName>
</protein>
<evidence type="ECO:0000256" key="3">
    <source>
        <dbReference type="ARBA" id="ARBA00022630"/>
    </source>
</evidence>
<dbReference type="GO" id="GO:0050660">
    <property type="term" value="F:flavin adenine dinucleotide binding"/>
    <property type="evidence" value="ECO:0007669"/>
    <property type="project" value="InterPro"/>
</dbReference>
<dbReference type="InterPro" id="IPR009100">
    <property type="entry name" value="AcylCoA_DH/oxidase_NM_dom_sf"/>
</dbReference>
<reference evidence="10" key="1">
    <citation type="submission" date="2021-01" db="EMBL/GenBank/DDBJ databases">
        <title>Microvirga sp.</title>
        <authorList>
            <person name="Kim M.K."/>
        </authorList>
    </citation>
    <scope>NUCLEOTIDE SEQUENCE</scope>
    <source>
        <strain evidence="10">5420S-16</strain>
    </source>
</reference>
<dbReference type="InterPro" id="IPR037069">
    <property type="entry name" value="AcylCoA_DH/ox_N_sf"/>
</dbReference>
<dbReference type="RefSeq" id="WP_202056581.1">
    <property type="nucleotide sequence ID" value="NZ_JAEQMY010000005.1"/>
</dbReference>
<dbReference type="Gene3D" id="2.40.110.10">
    <property type="entry name" value="Butyryl-CoA Dehydrogenase, subunit A, domain 2"/>
    <property type="match status" value="1"/>
</dbReference>
<dbReference type="PANTHER" id="PTHR43884">
    <property type="entry name" value="ACYL-COA DEHYDROGENASE"/>
    <property type="match status" value="1"/>
</dbReference>
<evidence type="ECO:0000256" key="4">
    <source>
        <dbReference type="ARBA" id="ARBA00022827"/>
    </source>
</evidence>
<evidence type="ECO:0000256" key="6">
    <source>
        <dbReference type="RuleBase" id="RU362125"/>
    </source>
</evidence>
<proteinExistence type="inferred from homology"/>
<dbReference type="Pfam" id="PF02770">
    <property type="entry name" value="Acyl-CoA_dh_M"/>
    <property type="match status" value="1"/>
</dbReference>
<organism evidence="10 11">
    <name type="scientific">Microvirga aerilata</name>
    <dbReference type="NCBI Taxonomy" id="670292"/>
    <lineage>
        <taxon>Bacteria</taxon>
        <taxon>Pseudomonadati</taxon>
        <taxon>Pseudomonadota</taxon>
        <taxon>Alphaproteobacteria</taxon>
        <taxon>Hyphomicrobiales</taxon>
        <taxon>Methylobacteriaceae</taxon>
        <taxon>Microvirga</taxon>
    </lineage>
</organism>
<evidence type="ECO:0000256" key="5">
    <source>
        <dbReference type="ARBA" id="ARBA00023002"/>
    </source>
</evidence>
<dbReference type="SUPFAM" id="SSF47203">
    <property type="entry name" value="Acyl-CoA dehydrogenase C-terminal domain-like"/>
    <property type="match status" value="1"/>
</dbReference>